<dbReference type="PANTHER" id="PTHR10066:SF67">
    <property type="entry name" value="BETA-GLUCURONIDASE"/>
    <property type="match status" value="1"/>
</dbReference>
<comment type="similarity">
    <text evidence="2">Belongs to the glycosyl hydrolase 2 family.</text>
</comment>
<dbReference type="InterPro" id="IPR036156">
    <property type="entry name" value="Beta-gal/glucu_dom_sf"/>
</dbReference>
<dbReference type="InterPro" id="IPR006103">
    <property type="entry name" value="Glyco_hydro_2_cat"/>
</dbReference>
<dbReference type="SUPFAM" id="SSF51445">
    <property type="entry name" value="(Trans)glycosidases"/>
    <property type="match status" value="1"/>
</dbReference>
<dbReference type="InterPro" id="IPR006102">
    <property type="entry name" value="Ig-like_GH2"/>
</dbReference>
<feature type="signal peptide" evidence="7">
    <location>
        <begin position="1"/>
        <end position="25"/>
    </location>
</feature>
<dbReference type="InterPro" id="IPR006104">
    <property type="entry name" value="Glyco_hydro_2_N"/>
</dbReference>
<feature type="domain" description="Glycosyl hydrolases family 2 sugar binding" evidence="10">
    <location>
        <begin position="44"/>
        <end position="224"/>
    </location>
</feature>
<keyword evidence="11" id="KW-1185">Reference proteome</keyword>
<proteinExistence type="inferred from homology"/>
<dbReference type="Pfam" id="PF02836">
    <property type="entry name" value="Glyco_hydro_2_C"/>
    <property type="match status" value="1"/>
</dbReference>
<evidence type="ECO:0000256" key="3">
    <source>
        <dbReference type="ARBA" id="ARBA00012761"/>
    </source>
</evidence>
<dbReference type="PROSITE" id="PS00608">
    <property type="entry name" value="GLYCOSYL_HYDROL_F2_2"/>
    <property type="match status" value="1"/>
</dbReference>
<dbReference type="SUPFAM" id="SSF49303">
    <property type="entry name" value="beta-Galactosidase/glucuronidase domain"/>
    <property type="match status" value="1"/>
</dbReference>
<keyword evidence="6" id="KW-0326">Glycosidase</keyword>
<reference evidence="12" key="1">
    <citation type="submission" date="2025-08" db="UniProtKB">
        <authorList>
            <consortium name="RefSeq"/>
        </authorList>
    </citation>
    <scope>IDENTIFICATION</scope>
    <source>
        <tissue evidence="12">Testes</tissue>
    </source>
</reference>
<evidence type="ECO:0000256" key="4">
    <source>
        <dbReference type="ARBA" id="ARBA00016205"/>
    </source>
</evidence>
<protein>
    <recommendedName>
        <fullName evidence="4">Beta-glucuronidase</fullName>
        <ecNumber evidence="3">3.2.1.31</ecNumber>
    </recommendedName>
</protein>
<dbReference type="Pfam" id="PF02837">
    <property type="entry name" value="Glyco_hydro_2_N"/>
    <property type="match status" value="1"/>
</dbReference>
<sequence length="606" mass="69423">MAVFLNCRTVVVFSVTFLLVQVSDGAIQGGMLYPRESESRESKDLSGMWNFRADMSSKRNAGFEHQWQKQALSKTGPVIDMPVPSSFNDITQDKLLRDFVGWVWYDREFYPPYTWQNTNQRVVVRFESAHYYTIVWLNGVEIMMHDGGHLPFESEITDIVLYGKSNRLTVAVNNTLSPHSLPPGTIEYKTDRNKYPAGYFVQNLQMDFFNYAGIQRPVKLYTTPKAYIDDISIVTDIEGAAGFVNYDVKVLGNGKNNVSSVVNILDKDGNIVASKKDDLSSQLSVSSAHFWWPYTMSNVSAYMYILQVSITSDGTSDVYRLPFGIRTIRTTSTQILINNKSFYCLGVGKHEDSDENFSNKSLTHHLEVMDELVRRDKNRPSVIMWSVANEPASEYPQAEAYFKTVITHTRQIDPSSRPVTFVCNHGYDSDLATQFVDVVCINSYFGWYEDTGHPEVIQLQLEYNLREWYKKRNKPIIQTEYGAGSVIGIHLDPGMAYSEDYQVDVLKEHFKIFDKLRKEFLVGEMIWNFADFMTAQDPKRVAGNRKGVFTRQRQPKMAAYQLRERYQSVINETRYHWLAVKSATTTNAISLVGSKVSYQCDITGRK</sequence>
<gene>
    <name evidence="12" type="primary">LOC100376732</name>
</gene>
<feature type="domain" description="Glycoside hydrolase family 2 immunoglobulin-like beta-sandwich" evidence="8">
    <location>
        <begin position="226"/>
        <end position="326"/>
    </location>
</feature>
<dbReference type="InterPro" id="IPR008979">
    <property type="entry name" value="Galactose-bd-like_sf"/>
</dbReference>
<keyword evidence="5" id="KW-0378">Hydrolase</keyword>
<feature type="chain" id="PRO_5046102401" description="Beta-glucuronidase" evidence="7">
    <location>
        <begin position="26"/>
        <end position="606"/>
    </location>
</feature>
<organism evidence="11 12">
    <name type="scientific">Saccoglossus kowalevskii</name>
    <name type="common">Acorn worm</name>
    <dbReference type="NCBI Taxonomy" id="10224"/>
    <lineage>
        <taxon>Eukaryota</taxon>
        <taxon>Metazoa</taxon>
        <taxon>Hemichordata</taxon>
        <taxon>Enteropneusta</taxon>
        <taxon>Harrimaniidae</taxon>
        <taxon>Saccoglossus</taxon>
    </lineage>
</organism>
<dbReference type="InterPro" id="IPR006101">
    <property type="entry name" value="Glyco_hydro_2"/>
</dbReference>
<evidence type="ECO:0000256" key="6">
    <source>
        <dbReference type="ARBA" id="ARBA00023295"/>
    </source>
</evidence>
<dbReference type="InterPro" id="IPR013783">
    <property type="entry name" value="Ig-like_fold"/>
</dbReference>
<evidence type="ECO:0000313" key="11">
    <source>
        <dbReference type="Proteomes" id="UP000694865"/>
    </source>
</evidence>
<dbReference type="Proteomes" id="UP000694865">
    <property type="component" value="Unplaced"/>
</dbReference>
<evidence type="ECO:0000259" key="8">
    <source>
        <dbReference type="Pfam" id="PF00703"/>
    </source>
</evidence>
<name>A0ABM0MFV0_SACKO</name>
<evidence type="ECO:0000313" key="12">
    <source>
        <dbReference type="RefSeq" id="XP_006818891.1"/>
    </source>
</evidence>
<dbReference type="SUPFAM" id="SSF49785">
    <property type="entry name" value="Galactose-binding domain-like"/>
    <property type="match status" value="1"/>
</dbReference>
<dbReference type="Gene3D" id="2.60.120.260">
    <property type="entry name" value="Galactose-binding domain-like"/>
    <property type="match status" value="1"/>
</dbReference>
<dbReference type="Gene3D" id="3.20.20.80">
    <property type="entry name" value="Glycosidases"/>
    <property type="match status" value="1"/>
</dbReference>
<evidence type="ECO:0000259" key="10">
    <source>
        <dbReference type="Pfam" id="PF02837"/>
    </source>
</evidence>
<dbReference type="EC" id="3.2.1.31" evidence="3"/>
<dbReference type="InterPro" id="IPR023232">
    <property type="entry name" value="Glyco_hydro_2_AS"/>
</dbReference>
<keyword evidence="7" id="KW-0732">Signal</keyword>
<dbReference type="RefSeq" id="XP_006818891.1">
    <property type="nucleotide sequence ID" value="XM_006818828.1"/>
</dbReference>
<evidence type="ECO:0000256" key="2">
    <source>
        <dbReference type="ARBA" id="ARBA00007401"/>
    </source>
</evidence>
<dbReference type="Gene3D" id="2.60.40.10">
    <property type="entry name" value="Immunoglobulins"/>
    <property type="match status" value="1"/>
</dbReference>
<comment type="function">
    <text evidence="1">Plays an important role in the degradation of dermatan and keratan sulfates.</text>
</comment>
<dbReference type="PANTHER" id="PTHR10066">
    <property type="entry name" value="BETA-GLUCURONIDASE"/>
    <property type="match status" value="1"/>
</dbReference>
<accession>A0ABM0MFV0</accession>
<feature type="domain" description="Glycoside hydrolase family 2 catalytic" evidence="9">
    <location>
        <begin position="359"/>
        <end position="569"/>
    </location>
</feature>
<dbReference type="GeneID" id="100376732"/>
<dbReference type="Pfam" id="PF00703">
    <property type="entry name" value="Glyco_hydro_2"/>
    <property type="match status" value="1"/>
</dbReference>
<evidence type="ECO:0000256" key="7">
    <source>
        <dbReference type="SAM" id="SignalP"/>
    </source>
</evidence>
<evidence type="ECO:0000256" key="1">
    <source>
        <dbReference type="ARBA" id="ARBA00003025"/>
    </source>
</evidence>
<dbReference type="InterPro" id="IPR017853">
    <property type="entry name" value="GH"/>
</dbReference>
<evidence type="ECO:0000256" key="5">
    <source>
        <dbReference type="ARBA" id="ARBA00022801"/>
    </source>
</evidence>
<dbReference type="PRINTS" id="PR00132">
    <property type="entry name" value="GLHYDRLASE2"/>
</dbReference>
<evidence type="ECO:0000259" key="9">
    <source>
        <dbReference type="Pfam" id="PF02836"/>
    </source>
</evidence>